<keyword evidence="7 13" id="KW-0347">Helicase</keyword>
<evidence type="ECO:0000256" key="6">
    <source>
        <dbReference type="ARBA" id="ARBA00022801"/>
    </source>
</evidence>
<dbReference type="GO" id="GO:0005524">
    <property type="term" value="F:ATP binding"/>
    <property type="evidence" value="ECO:0007669"/>
    <property type="project" value="UniProtKB-UniRule"/>
</dbReference>
<protein>
    <recommendedName>
        <fullName evidence="13">Replicative DNA helicase</fullName>
        <ecNumber evidence="13">5.6.2.3</ecNumber>
    </recommendedName>
</protein>
<dbReference type="GO" id="GO:0006269">
    <property type="term" value="P:DNA replication, synthesis of primer"/>
    <property type="evidence" value="ECO:0007669"/>
    <property type="project" value="UniProtKB-UniRule"/>
</dbReference>
<keyword evidence="4" id="KW-0677">Repeat</keyword>
<organism evidence="15">
    <name type="scientific">Corynoplastis japonica</name>
    <dbReference type="NCBI Taxonomy" id="700918"/>
    <lineage>
        <taxon>Eukaryota</taxon>
        <taxon>Rhodophyta</taxon>
        <taxon>Rhodellophyceae</taxon>
        <taxon>Rhodellales</taxon>
        <taxon>Rhodellaceae</taxon>
        <taxon>Corynoplastis</taxon>
    </lineage>
</organism>
<keyword evidence="5 13" id="KW-0547">Nucleotide-binding</keyword>
<evidence type="ECO:0000313" key="15">
    <source>
        <dbReference type="EMBL" id="ARO90876.1"/>
    </source>
</evidence>
<evidence type="ECO:0000256" key="8">
    <source>
        <dbReference type="ARBA" id="ARBA00022840"/>
    </source>
</evidence>
<dbReference type="GO" id="GO:0043139">
    <property type="term" value="F:5'-3' DNA helicase activity"/>
    <property type="evidence" value="ECO:0007669"/>
    <property type="project" value="UniProtKB-EC"/>
</dbReference>
<keyword evidence="6 13" id="KW-0378">Hydrolase</keyword>
<dbReference type="InterPro" id="IPR006141">
    <property type="entry name" value="Intein_N"/>
</dbReference>
<dbReference type="SUPFAM" id="SSF48024">
    <property type="entry name" value="N-terminal domain of DnaB helicase"/>
    <property type="match status" value="1"/>
</dbReference>
<evidence type="ECO:0000256" key="5">
    <source>
        <dbReference type="ARBA" id="ARBA00022741"/>
    </source>
</evidence>
<comment type="function">
    <text evidence="11">The intein is an endonuclease.</text>
</comment>
<evidence type="ECO:0000256" key="4">
    <source>
        <dbReference type="ARBA" id="ARBA00022737"/>
    </source>
</evidence>
<evidence type="ECO:0000256" key="12">
    <source>
        <dbReference type="ARBA" id="ARBA00048954"/>
    </source>
</evidence>
<dbReference type="InterPro" id="IPR036185">
    <property type="entry name" value="DNA_heli_DnaB-like_N_sf"/>
</dbReference>
<dbReference type="SUPFAM" id="SSF51294">
    <property type="entry name" value="Hedgehog/intein (Hint) domain"/>
    <property type="match status" value="1"/>
</dbReference>
<evidence type="ECO:0000259" key="14">
    <source>
        <dbReference type="PROSITE" id="PS51199"/>
    </source>
</evidence>
<dbReference type="PANTHER" id="PTHR30153">
    <property type="entry name" value="REPLICATIVE DNA HELICASE DNAB"/>
    <property type="match status" value="1"/>
</dbReference>
<dbReference type="GO" id="GO:0003677">
    <property type="term" value="F:DNA binding"/>
    <property type="evidence" value="ECO:0007669"/>
    <property type="project" value="UniProtKB-UniRule"/>
</dbReference>
<dbReference type="AlphaFoldDB" id="A0A1Y9TMG3"/>
<keyword evidence="2 13" id="KW-0639">Primosome</keyword>
<comment type="similarity">
    <text evidence="1 13">Belongs to the helicase family. DnaB subfamily.</text>
</comment>
<accession>A0A1Y9TMG3</accession>
<dbReference type="GO" id="GO:0005829">
    <property type="term" value="C:cytosol"/>
    <property type="evidence" value="ECO:0007669"/>
    <property type="project" value="TreeGrafter"/>
</dbReference>
<evidence type="ECO:0000256" key="9">
    <source>
        <dbReference type="ARBA" id="ARBA00023125"/>
    </source>
</evidence>
<geneLocation type="chloroplast" evidence="15"/>
<dbReference type="InterPro" id="IPR027417">
    <property type="entry name" value="P-loop_NTPase"/>
</dbReference>
<evidence type="ECO:0000256" key="10">
    <source>
        <dbReference type="ARBA" id="ARBA00023235"/>
    </source>
</evidence>
<feature type="domain" description="SF4 helicase" evidence="14">
    <location>
        <begin position="169"/>
        <end position="374"/>
    </location>
</feature>
<keyword evidence="3 13" id="KW-0235">DNA replication</keyword>
<keyword evidence="8 13" id="KW-0067">ATP-binding</keyword>
<evidence type="ECO:0000256" key="2">
    <source>
        <dbReference type="ARBA" id="ARBA00022515"/>
    </source>
</evidence>
<dbReference type="CDD" id="cd00081">
    <property type="entry name" value="Hint"/>
    <property type="match status" value="1"/>
</dbReference>
<evidence type="ECO:0000256" key="3">
    <source>
        <dbReference type="ARBA" id="ARBA00022705"/>
    </source>
</evidence>
<evidence type="ECO:0000256" key="1">
    <source>
        <dbReference type="ARBA" id="ARBA00008428"/>
    </source>
</evidence>
<keyword evidence="15" id="KW-0150">Chloroplast</keyword>
<evidence type="ECO:0000256" key="7">
    <source>
        <dbReference type="ARBA" id="ARBA00022806"/>
    </source>
</evidence>
<evidence type="ECO:0000256" key="13">
    <source>
        <dbReference type="RuleBase" id="RU362085"/>
    </source>
</evidence>
<keyword evidence="10" id="KW-0413">Isomerase</keyword>
<dbReference type="InterPro" id="IPR007692">
    <property type="entry name" value="DNA_helicase_DnaB"/>
</dbReference>
<keyword evidence="15" id="KW-0934">Plastid</keyword>
<dbReference type="InterPro" id="IPR030934">
    <property type="entry name" value="Intein_C"/>
</dbReference>
<dbReference type="Pfam" id="PF03796">
    <property type="entry name" value="DnaB_C"/>
    <property type="match status" value="1"/>
</dbReference>
<dbReference type="SUPFAM" id="SSF52540">
    <property type="entry name" value="P-loop containing nucleoside triphosphate hydrolases"/>
    <property type="match status" value="1"/>
</dbReference>
<proteinExistence type="inferred from homology"/>
<dbReference type="GO" id="GO:0016887">
    <property type="term" value="F:ATP hydrolysis activity"/>
    <property type="evidence" value="ECO:0007669"/>
    <property type="project" value="RHEA"/>
</dbReference>
<comment type="function">
    <text evidence="13">The main replicative DNA helicase, it participates in initiation and elongation during chromosome replication. Travels ahead of the DNA replisome, separating dsDNA into templates for DNA synthesis. A processive ATP-dependent 5'-3' DNA helicase it has DNA-dependent ATPase activity.</text>
</comment>
<dbReference type="Gene3D" id="1.10.860.10">
    <property type="entry name" value="DNAb Helicase, Chain A"/>
    <property type="match status" value="1"/>
</dbReference>
<dbReference type="Gene3D" id="2.170.16.10">
    <property type="entry name" value="Hedgehog/Intein (Hint) domain"/>
    <property type="match status" value="1"/>
</dbReference>
<name>A0A1Y9TMG3_9RHOD</name>
<comment type="catalytic activity">
    <reaction evidence="12 13">
        <text>ATP + H2O = ADP + phosphate + H(+)</text>
        <dbReference type="Rhea" id="RHEA:13065"/>
        <dbReference type="ChEBI" id="CHEBI:15377"/>
        <dbReference type="ChEBI" id="CHEBI:15378"/>
        <dbReference type="ChEBI" id="CHEBI:30616"/>
        <dbReference type="ChEBI" id="CHEBI:43474"/>
        <dbReference type="ChEBI" id="CHEBI:456216"/>
        <dbReference type="EC" id="5.6.2.3"/>
    </reaction>
</comment>
<dbReference type="PROSITE" id="PS50817">
    <property type="entry name" value="INTEIN_N_TER"/>
    <property type="match status" value="1"/>
</dbReference>
<dbReference type="CDD" id="cd00984">
    <property type="entry name" value="DnaB_C"/>
    <property type="match status" value="1"/>
</dbReference>
<dbReference type="EMBL" id="KY709210">
    <property type="protein sequence ID" value="ARO90876.1"/>
    <property type="molecule type" value="Genomic_DNA"/>
</dbReference>
<dbReference type="NCBIfam" id="TIGR00665">
    <property type="entry name" value="DnaB"/>
    <property type="match status" value="1"/>
</dbReference>
<reference evidence="15" key="1">
    <citation type="submission" date="2017-03" db="EMBL/GenBank/DDBJ databases">
        <title>The new red algal subphylum Proteorhodophytina comprises the largest and most divergent plastid genomes known.</title>
        <authorList>
            <person name="Munoz-Gomez S.A."/>
            <person name="Mejia-Franco F.G."/>
            <person name="Durnin K."/>
            <person name="Morgan C."/>
            <person name="Grisdale C.J."/>
            <person name="Archibald J.M."/>
            <person name="Slamovits C.H."/>
        </authorList>
    </citation>
    <scope>NUCLEOTIDE SEQUENCE</scope>
    <source>
        <strain evidence="15">NIES-2662</strain>
    </source>
</reference>
<dbReference type="PROSITE" id="PS50818">
    <property type="entry name" value="INTEIN_C_TER"/>
    <property type="match status" value="1"/>
</dbReference>
<dbReference type="InterPro" id="IPR016136">
    <property type="entry name" value="DNA_helicase_N/primase_C"/>
</dbReference>
<dbReference type="Pfam" id="PF00772">
    <property type="entry name" value="DnaB"/>
    <property type="match status" value="1"/>
</dbReference>
<sequence>MPPYNLLAEEIIVGGILLDPKIIVNIAHKLKPEAFYFLPHKLIYEAIFNLYMSGHPVDLLSIIYSLRSQEILVKVGGIEKILYFMDQTFTNLHFDDYVALIVDKYIRRSLIQYGSNLINSSYSIVPIDTIISTVEKDMADITQSYHYQDLYSMSKLLKTTLSNISNPSLINQVAGIPSGFYGLDAITQGFQNSDLIIIAGRPSMGKTAFCLNIAYNITNAIHIPIAIFSLEMTKQQLIYRLLSISSLIPSNRLQSGRINYDDWSKLYDSISSLSRFKVYLDDTPNLSTTTIRTKTKKLNQQEKNLGLIIIDYLQLIQSSIGEDSRSQELSIITRSLKSLARELNLPVIVLSQLSRNVEVRNNKKPLLSDLRESGCLTGNTLINCIKNELIAIKQFNRYLHRYILNLNFSSFKLIYSDQLKFMYHGFKYVYFLSIARNKIINLTANHKVLTKRGWIRIDNLYIIDQIATLSCPDDINFNFVPLVSINLFSKQLTYDLGVKPFKNFLANTVIVHNSIEQDADLVCMLYREDYYNPQTEYANIAEIIVAKHRNGPTGSFELIFDPYTTTFKNIE</sequence>
<feature type="domain" description="SF4 helicase" evidence="14">
    <location>
        <begin position="514"/>
        <end position="571"/>
    </location>
</feature>
<dbReference type="InterPro" id="IPR007694">
    <property type="entry name" value="DNA_helicase_DnaB-like_C"/>
</dbReference>
<dbReference type="Gene3D" id="3.40.50.300">
    <property type="entry name" value="P-loop containing nucleotide triphosphate hydrolases"/>
    <property type="match status" value="2"/>
</dbReference>
<dbReference type="GO" id="GO:0016539">
    <property type="term" value="P:intein-mediated protein splicing"/>
    <property type="evidence" value="ECO:0007669"/>
    <property type="project" value="InterPro"/>
</dbReference>
<dbReference type="PROSITE" id="PS51199">
    <property type="entry name" value="SF4_HELICASE"/>
    <property type="match status" value="2"/>
</dbReference>
<dbReference type="InterPro" id="IPR007693">
    <property type="entry name" value="DNA_helicase_DnaB-like_N"/>
</dbReference>
<gene>
    <name evidence="15" type="primary">dnaB</name>
</gene>
<keyword evidence="9 13" id="KW-0238">DNA-binding</keyword>
<dbReference type="EC" id="5.6.2.3" evidence="13"/>
<evidence type="ECO:0000256" key="11">
    <source>
        <dbReference type="ARBA" id="ARBA00044940"/>
    </source>
</evidence>
<dbReference type="InterPro" id="IPR036844">
    <property type="entry name" value="Hint_dom_sf"/>
</dbReference>
<dbReference type="PANTHER" id="PTHR30153:SF2">
    <property type="entry name" value="REPLICATIVE DNA HELICASE"/>
    <property type="match status" value="1"/>
</dbReference>